<dbReference type="Pfam" id="PF02837">
    <property type="entry name" value="Glyco_hydro_2_N"/>
    <property type="match status" value="1"/>
</dbReference>
<dbReference type="Pfam" id="PF00754">
    <property type="entry name" value="F5_F8_type_C"/>
    <property type="match status" value="1"/>
</dbReference>
<organism evidence="4 5">
    <name type="scientific">Haloferula helveola</name>
    <dbReference type="NCBI Taxonomy" id="490095"/>
    <lineage>
        <taxon>Bacteria</taxon>
        <taxon>Pseudomonadati</taxon>
        <taxon>Verrucomicrobiota</taxon>
        <taxon>Verrucomicrobiia</taxon>
        <taxon>Verrucomicrobiales</taxon>
        <taxon>Verrucomicrobiaceae</taxon>
        <taxon>Haloferula</taxon>
    </lineage>
</organism>
<dbReference type="Gene3D" id="2.60.120.260">
    <property type="entry name" value="Galactose-binding domain-like"/>
    <property type="match status" value="2"/>
</dbReference>
<dbReference type="Proteomes" id="UP001374893">
    <property type="component" value="Chromosome"/>
</dbReference>
<feature type="signal peptide" evidence="2">
    <location>
        <begin position="1"/>
        <end position="18"/>
    </location>
</feature>
<dbReference type="PANTHER" id="PTHR42732:SF1">
    <property type="entry name" value="BETA-MANNOSIDASE"/>
    <property type="match status" value="1"/>
</dbReference>
<dbReference type="InterPro" id="IPR017853">
    <property type="entry name" value="GH"/>
</dbReference>
<dbReference type="SUPFAM" id="SSF49785">
    <property type="entry name" value="Galactose-binding domain-like"/>
    <property type="match status" value="2"/>
</dbReference>
<reference evidence="4 5" key="1">
    <citation type="submission" date="2021-06" db="EMBL/GenBank/DDBJ databases">
        <title>Complete genome of Haloferula helveola possessing various polysaccharide degrading enzymes.</title>
        <authorList>
            <person name="Takami H."/>
            <person name="Huang C."/>
            <person name="Hamasaki K."/>
        </authorList>
    </citation>
    <scope>NUCLEOTIDE SEQUENCE [LARGE SCALE GENOMIC DNA]</scope>
    <source>
        <strain evidence="4 5">CN-1</strain>
    </source>
</reference>
<feature type="chain" id="PRO_5045311296" evidence="2">
    <location>
        <begin position="19"/>
        <end position="1063"/>
    </location>
</feature>
<dbReference type="InterPro" id="IPR008979">
    <property type="entry name" value="Galactose-bd-like_sf"/>
</dbReference>
<dbReference type="SUPFAM" id="SSF51445">
    <property type="entry name" value="(Trans)glycosidases"/>
    <property type="match status" value="1"/>
</dbReference>
<dbReference type="PROSITE" id="PS50022">
    <property type="entry name" value="FA58C_3"/>
    <property type="match status" value="1"/>
</dbReference>
<keyword evidence="2" id="KW-0732">Signal</keyword>
<dbReference type="Gene3D" id="3.20.20.80">
    <property type="entry name" value="Glycosidases"/>
    <property type="match status" value="1"/>
</dbReference>
<comment type="similarity">
    <text evidence="1">Belongs to the glycosyl hydrolase 2 family.</text>
</comment>
<evidence type="ECO:0000256" key="2">
    <source>
        <dbReference type="SAM" id="SignalP"/>
    </source>
</evidence>
<dbReference type="EMBL" id="AP024702">
    <property type="protein sequence ID" value="BCX49705.1"/>
    <property type="molecule type" value="Genomic_DNA"/>
</dbReference>
<dbReference type="InterPro" id="IPR051913">
    <property type="entry name" value="GH2_Domain-Containing"/>
</dbReference>
<dbReference type="InterPro" id="IPR006104">
    <property type="entry name" value="Glyco_hydro_2_N"/>
</dbReference>
<sequence length="1063" mass="118805">MKLHRLLLSLLGTLCAHAGILDLSGEWRFALDPKDHGLGAGPDTWRFPDTIELPGTTAGQGKGPELEVELRMDKETMNRLRERHPYVGPAWYQRDVTIPDDWKGSDIRLTLERVLWESRVWIDGKPVGEPQNSLSVPHRYSLTDHLRPGETHTLTLRIDNRQIVDIGTIGHAYTAGTQTIWNGVIGDIQLEAIPKRRLDHVEIRTTPGRPEVKFAFEITNRSTPINGTIEVRLAAPDQPERLLGRRPYRLPKGTFVQELFLPDRPDGLSDWSEFNPEIHRLTVSLEAGGERHVFERNIGFREFVADGRHLRINGEMTFLRGNLECAIFPQTGHPDAEGPQWEKIMRTSRDYGLNHLRFHSWCPPEAAFEAADRHGIYLQVELPNWTFKMGQRPEVDAFFIAEGERILREFGHHPSFVMFALGNELVGDLAAMDRMVEHFRKLAPDVLFTSTSFAFSPRGKLPGPADDFFISQQTQSGWVRGQGFLNSTFPSTDTDYAEGLECLSIPLVTHEVGQYVVYPNLAELPKYESTPLRSTALEVIRKDLQSKHMLDDAHRLTRDSGKLAALLYKEDIERALRTKDLAGIQLLQLQDFPGQSTATVGLLDSFWDSKGLIEPERFRDFCSPAVPLARMRKFVWENTETFAAEIELANFTGSTLKTGFTATLLEPDGETLAQATFPSGPYPQGNSLEIGRFETGLTSVDSATRLTLVVESGNKTLRNSWPIWVYPSEEDTPDAIVHHGASEACLKDLEAGKTVLLLPKGNAIRSPIDARFIPVFWSPLHFPDQPGTLGATIDTDHPLWSDFPTDTHTNWQWWELTAQSSAVDLAGSVREIGMPFRFIDKYDRNALPAAIFEAKVGEGKLLVCTLDVTSRPGERIVARQLFRALRKYAASPQFDPTGALQPEKLRELFRPAGVIATASSAHPGFPATQAIDGDAATIWHSDWREASAKFPITYTLDLVEPAELVGVRVQNRTDKTNGRVREFAIDASSDGETWSPVLTSATLADSGEAKDFVFRKPIEARALRFRALSSHTGKPMASLAEFAPIRSDSADVRDLGIIPGFND</sequence>
<evidence type="ECO:0000313" key="5">
    <source>
        <dbReference type="Proteomes" id="UP001374893"/>
    </source>
</evidence>
<gene>
    <name evidence="4" type="ORF">HAHE_36130</name>
</gene>
<evidence type="ECO:0000256" key="1">
    <source>
        <dbReference type="ARBA" id="ARBA00007401"/>
    </source>
</evidence>
<evidence type="ECO:0000313" key="4">
    <source>
        <dbReference type="EMBL" id="BCX49705.1"/>
    </source>
</evidence>
<proteinExistence type="inferred from homology"/>
<dbReference type="PANTHER" id="PTHR42732">
    <property type="entry name" value="BETA-GALACTOSIDASE"/>
    <property type="match status" value="1"/>
</dbReference>
<evidence type="ECO:0000259" key="3">
    <source>
        <dbReference type="PROSITE" id="PS50022"/>
    </source>
</evidence>
<dbReference type="InterPro" id="IPR000421">
    <property type="entry name" value="FA58C"/>
</dbReference>
<dbReference type="RefSeq" id="WP_338686416.1">
    <property type="nucleotide sequence ID" value="NZ_AP024702.1"/>
</dbReference>
<protein>
    <submittedName>
        <fullName evidence="4">Beta-galactosidase</fullName>
    </submittedName>
</protein>
<feature type="domain" description="F5/8 type C" evidence="3">
    <location>
        <begin position="893"/>
        <end position="1044"/>
    </location>
</feature>
<keyword evidence="5" id="KW-1185">Reference proteome</keyword>
<name>A0ABN6H7P7_9BACT</name>
<accession>A0ABN6H7P7</accession>